<dbReference type="Proteomes" id="UP001652625">
    <property type="component" value="Chromosome 11"/>
</dbReference>
<accession>A0ABM4CT01</accession>
<protein>
    <submittedName>
        <fullName evidence="2">Uncharacterized protein LOC136086685</fullName>
    </submittedName>
</protein>
<evidence type="ECO:0000313" key="2">
    <source>
        <dbReference type="RefSeq" id="XP_065665012.1"/>
    </source>
</evidence>
<gene>
    <name evidence="2" type="primary">LOC136086685</name>
</gene>
<reference evidence="2" key="1">
    <citation type="submission" date="2025-08" db="UniProtKB">
        <authorList>
            <consortium name="RefSeq"/>
        </authorList>
    </citation>
    <scope>IDENTIFICATION</scope>
</reference>
<dbReference type="RefSeq" id="XP_065665012.1">
    <property type="nucleotide sequence ID" value="XM_065808940.1"/>
</dbReference>
<evidence type="ECO:0000313" key="1">
    <source>
        <dbReference type="Proteomes" id="UP001652625"/>
    </source>
</evidence>
<sequence length="274" mass="31666">MPKSKSRKTRLENSLKYGGLPSEMPSADLPTFRQVVQFFYFTESNNQNISKQNLLEEVENSHSTLWNKVNPRLPLLQRNSILRKLRNLFERVKSINRGRCKSKSKEYQDMILDKLFDISSCTCELATDKDVKCSIINCQVEHILCLCKTRKVPSEDRAYIRDQRNKIGPKGIYQLGKANLKSGTFTPERLGQVELIDHVKMPYAHNSLIDSGHISEVSASDPDVLVNDSEEEYNPLKSSQYNLIKLDRFAMEAVRYIKFSYILSLDENFLDILY</sequence>
<proteinExistence type="predicted"/>
<dbReference type="GeneID" id="136086685"/>
<keyword evidence="1" id="KW-1185">Reference proteome</keyword>
<name>A0ABM4CT01_HYDVU</name>
<organism evidence="1 2">
    <name type="scientific">Hydra vulgaris</name>
    <name type="common">Hydra</name>
    <name type="synonym">Hydra attenuata</name>
    <dbReference type="NCBI Taxonomy" id="6087"/>
    <lineage>
        <taxon>Eukaryota</taxon>
        <taxon>Metazoa</taxon>
        <taxon>Cnidaria</taxon>
        <taxon>Hydrozoa</taxon>
        <taxon>Hydroidolina</taxon>
        <taxon>Anthoathecata</taxon>
        <taxon>Aplanulata</taxon>
        <taxon>Hydridae</taxon>
        <taxon>Hydra</taxon>
    </lineage>
</organism>